<protein>
    <submittedName>
        <fullName evidence="2">Uncharacterized protein</fullName>
    </submittedName>
</protein>
<feature type="region of interest" description="Disordered" evidence="1">
    <location>
        <begin position="125"/>
        <end position="146"/>
    </location>
</feature>
<dbReference type="PaxDb" id="4097-A0A1S4A6Y4"/>
<proteinExistence type="predicted"/>
<dbReference type="KEGG" id="nta:107794430"/>
<evidence type="ECO:0000256" key="1">
    <source>
        <dbReference type="SAM" id="MobiDB-lite"/>
    </source>
</evidence>
<feature type="region of interest" description="Disordered" evidence="1">
    <location>
        <begin position="1"/>
        <end position="103"/>
    </location>
</feature>
<reference evidence="2" key="1">
    <citation type="submission" date="2025-08" db="UniProtKB">
        <authorList>
            <consortium name="RefSeq"/>
        </authorList>
    </citation>
    <scope>IDENTIFICATION</scope>
</reference>
<evidence type="ECO:0000313" key="2">
    <source>
        <dbReference type="RefSeq" id="XP_016472402.1"/>
    </source>
</evidence>
<accession>A0A1S4A6Y4</accession>
<name>A0A1S4A6Y4_TOBAC</name>
<dbReference type="AlphaFoldDB" id="A0A1S4A6Y4"/>
<sequence length="285" mass="30954">MTNPQDNPGTPSPPTPSNSSTPPLPSTSPKPRLRRVKMLARKTVMSGALKKKLNEKLKASQVQDSDSKSDSESYKSASEGEGPGSYDSEKTQESPSKIGSSVPEHLETRFVLVGPIKDVELPELRRCGGKKKSEKEKEREGACDKERENRKIVVDDLYVLAICGVEQEKVKESGKKSGGSGSSEAAGGLVHLSTHGDKLGSSTEETLADLLKKVHQDEVQTVEVQTPKPKKCKTSSKKSSFVFEAAEPSLAKGTRSAVKSKQVRISEDKEWNGEEEEEEDESDGE</sequence>
<feature type="compositionally biased region" description="Acidic residues" evidence="1">
    <location>
        <begin position="273"/>
        <end position="285"/>
    </location>
</feature>
<feature type="compositionally biased region" description="Pro residues" evidence="1">
    <location>
        <begin position="10"/>
        <end position="28"/>
    </location>
</feature>
<dbReference type="RefSeq" id="XP_016472402.1">
    <property type="nucleotide sequence ID" value="XM_016616916.1"/>
</dbReference>
<feature type="region of interest" description="Disordered" evidence="1">
    <location>
        <begin position="169"/>
        <end position="203"/>
    </location>
</feature>
<feature type="region of interest" description="Disordered" evidence="1">
    <location>
        <begin position="216"/>
        <end position="285"/>
    </location>
</feature>
<gene>
    <name evidence="2" type="primary">LOC107794430</name>
</gene>
<organism evidence="2">
    <name type="scientific">Nicotiana tabacum</name>
    <name type="common">Common tobacco</name>
    <dbReference type="NCBI Taxonomy" id="4097"/>
    <lineage>
        <taxon>Eukaryota</taxon>
        <taxon>Viridiplantae</taxon>
        <taxon>Streptophyta</taxon>
        <taxon>Embryophyta</taxon>
        <taxon>Tracheophyta</taxon>
        <taxon>Spermatophyta</taxon>
        <taxon>Magnoliopsida</taxon>
        <taxon>eudicotyledons</taxon>
        <taxon>Gunneridae</taxon>
        <taxon>Pentapetalae</taxon>
        <taxon>asterids</taxon>
        <taxon>lamiids</taxon>
        <taxon>Solanales</taxon>
        <taxon>Solanaceae</taxon>
        <taxon>Nicotianoideae</taxon>
        <taxon>Nicotianeae</taxon>
        <taxon>Nicotiana</taxon>
    </lineage>
</organism>
<feature type="compositionally biased region" description="Basic residues" evidence="1">
    <location>
        <begin position="31"/>
        <end position="40"/>
    </location>
</feature>